<dbReference type="Proteomes" id="UP000031167">
    <property type="component" value="Unassembled WGS sequence"/>
</dbReference>
<accession>A0A0B4CJD9</accession>
<reference evidence="1 2" key="1">
    <citation type="submission" date="2014-12" db="EMBL/GenBank/DDBJ databases">
        <title>Genome sequencing of Chryseobacterium taiwanense TPW19.</title>
        <authorList>
            <person name="Tan P.W."/>
            <person name="Chan K.-G."/>
        </authorList>
    </citation>
    <scope>NUCLEOTIDE SEQUENCE [LARGE SCALE GENOMIC DNA]</scope>
    <source>
        <strain evidence="1 2">TPW19</strain>
    </source>
</reference>
<dbReference type="OrthoDB" id="502426at2"/>
<dbReference type="Gene3D" id="3.40.50.300">
    <property type="entry name" value="P-loop containing nucleotide triphosphate hydrolases"/>
    <property type="match status" value="1"/>
</dbReference>
<dbReference type="InterPro" id="IPR027417">
    <property type="entry name" value="P-loop_NTPase"/>
</dbReference>
<organism evidence="1 2">
    <name type="scientific">Chryseobacterium taiwanense</name>
    <dbReference type="NCBI Taxonomy" id="363331"/>
    <lineage>
        <taxon>Bacteria</taxon>
        <taxon>Pseudomonadati</taxon>
        <taxon>Bacteroidota</taxon>
        <taxon>Flavobacteriia</taxon>
        <taxon>Flavobacteriales</taxon>
        <taxon>Weeksellaceae</taxon>
        <taxon>Chryseobacterium group</taxon>
        <taxon>Chryseobacterium</taxon>
    </lineage>
</organism>
<evidence type="ECO:0000313" key="1">
    <source>
        <dbReference type="EMBL" id="KIC61359.1"/>
    </source>
</evidence>
<comment type="caution">
    <text evidence="1">The sequence shown here is derived from an EMBL/GenBank/DDBJ whole genome shotgun (WGS) entry which is preliminary data.</text>
</comment>
<dbReference type="EMBL" id="JWTA01000019">
    <property type="protein sequence ID" value="KIC61359.1"/>
    <property type="molecule type" value="Genomic_DNA"/>
</dbReference>
<feature type="non-terminal residue" evidence="1">
    <location>
        <position position="503"/>
    </location>
</feature>
<evidence type="ECO:0000313" key="2">
    <source>
        <dbReference type="Proteomes" id="UP000031167"/>
    </source>
</evidence>
<protein>
    <submittedName>
        <fullName evidence="1">Uncharacterized protein</fullName>
    </submittedName>
</protein>
<gene>
    <name evidence="1" type="ORF">RM51_17220</name>
</gene>
<sequence>MKKQLEVDLEVEYLRLPSRFEILEKEVSEKGLNMIQIVQEVEDSKTQIQFLLKQLNFNKIGRFQIFYGISGAGKTTFIKTLSNFFDDIEIISISRDLDLREIPQFIEKEKTHSPNNIFIMEDRDNPNEDIGDLKVFFEELRYLFRKDNGKVIIIWPITDAEAAEFIATIAWNVGRDSVTPSKKPFVFNGLNKDFFYSVADITSKNINGIGLETYGITKKSTDRIIKNCETIGEFFSELENLSIEVSTKNDIFLKNKLIPKIWILLPGDDSVEIDRTVKSLTQGIKNKIDIDRFIATLDDKSNPSSYLNDWRSKREIAAFLMRLLDVRIIPIFPNLSLSSVRAFGDEKIKSVLNKPDEKEENAIDILKKSTLYKLLFEEFSSTESSPNRTTESQANEYIRLQKLADKEDKLLNKALGDALIETLDSEKVKAIVYIERQELEGFSLKPDIQIRKDDKTVICLEPTWRSTGKEIEGEISKKQNSLTTGHIQQYVLNKVMEYVKELG</sequence>
<dbReference type="AlphaFoldDB" id="A0A0B4CJD9"/>
<name>A0A0B4CJD9_9FLAO</name>
<dbReference type="RefSeq" id="WP_039372526.1">
    <property type="nucleotide sequence ID" value="NZ_JWTA01000019.1"/>
</dbReference>
<dbReference type="SUPFAM" id="SSF52540">
    <property type="entry name" value="P-loop containing nucleoside triphosphate hydrolases"/>
    <property type="match status" value="2"/>
</dbReference>
<proteinExistence type="predicted"/>
<keyword evidence="2" id="KW-1185">Reference proteome</keyword>